<name>A0A7J9D287_GOSGO</name>
<gene>
    <name evidence="1" type="ORF">Gogos_020141</name>
</gene>
<dbReference type="EMBL" id="JABEZY010263035">
    <property type="protein sequence ID" value="MBA0754635.1"/>
    <property type="molecule type" value="Genomic_DNA"/>
</dbReference>
<keyword evidence="2" id="KW-1185">Reference proteome</keyword>
<proteinExistence type="predicted"/>
<dbReference type="OrthoDB" id="843671at2759"/>
<dbReference type="AlphaFoldDB" id="A0A7J9D287"/>
<reference evidence="1 2" key="1">
    <citation type="journal article" date="2019" name="Genome Biol. Evol.">
        <title>Insights into the evolution of the New World diploid cottons (Gossypium, subgenus Houzingenia) based on genome sequencing.</title>
        <authorList>
            <person name="Grover C.E."/>
            <person name="Arick M.A. 2nd"/>
            <person name="Thrash A."/>
            <person name="Conover J.L."/>
            <person name="Sanders W.S."/>
            <person name="Peterson D.G."/>
            <person name="Frelichowski J.E."/>
            <person name="Scheffler J.A."/>
            <person name="Scheffler B.E."/>
            <person name="Wendel J.F."/>
        </authorList>
    </citation>
    <scope>NUCLEOTIDE SEQUENCE [LARGE SCALE GENOMIC DNA]</scope>
    <source>
        <strain evidence="1">5</strain>
        <tissue evidence="1">Leaf</tissue>
    </source>
</reference>
<evidence type="ECO:0000313" key="1">
    <source>
        <dbReference type="EMBL" id="MBA0754635.1"/>
    </source>
</evidence>
<feature type="non-terminal residue" evidence="1">
    <location>
        <position position="1"/>
    </location>
</feature>
<accession>A0A7J9D287</accession>
<dbReference type="Proteomes" id="UP000593579">
    <property type="component" value="Unassembled WGS sequence"/>
</dbReference>
<comment type="caution">
    <text evidence="1">The sequence shown here is derived from an EMBL/GenBank/DDBJ whole genome shotgun (WGS) entry which is preliminary data.</text>
</comment>
<organism evidence="1 2">
    <name type="scientific">Gossypium gossypioides</name>
    <name type="common">Mexican cotton</name>
    <name type="synonym">Selera gossypioides</name>
    <dbReference type="NCBI Taxonomy" id="34282"/>
    <lineage>
        <taxon>Eukaryota</taxon>
        <taxon>Viridiplantae</taxon>
        <taxon>Streptophyta</taxon>
        <taxon>Embryophyta</taxon>
        <taxon>Tracheophyta</taxon>
        <taxon>Spermatophyta</taxon>
        <taxon>Magnoliopsida</taxon>
        <taxon>eudicotyledons</taxon>
        <taxon>Gunneridae</taxon>
        <taxon>Pentapetalae</taxon>
        <taxon>rosids</taxon>
        <taxon>malvids</taxon>
        <taxon>Malvales</taxon>
        <taxon>Malvaceae</taxon>
        <taxon>Malvoideae</taxon>
        <taxon>Gossypium</taxon>
    </lineage>
</organism>
<protein>
    <submittedName>
        <fullName evidence="1">Uncharacterized protein</fullName>
    </submittedName>
</protein>
<evidence type="ECO:0000313" key="2">
    <source>
        <dbReference type="Proteomes" id="UP000593579"/>
    </source>
</evidence>
<sequence>MLETKNSKAIAKLILEDRWLQEYPCPVKAYCIFKKNPLYFIYKTGEMDLDVVLNHPLQDEEMVALAVKSNFALMKATMLDKCKPHYTFS</sequence>